<gene>
    <name evidence="3" type="ordered locus">Sulku_0779</name>
</gene>
<dbReference type="AlphaFoldDB" id="E4U1K9"/>
<keyword evidence="4" id="KW-1185">Reference proteome</keyword>
<dbReference type="eggNOG" id="COG1739">
    <property type="taxonomic scope" value="Bacteria"/>
</dbReference>
<feature type="domain" description="Impact N-terminal" evidence="2">
    <location>
        <begin position="15"/>
        <end position="118"/>
    </location>
</feature>
<dbReference type="KEGG" id="sku:Sulku_0779"/>
<dbReference type="InterPro" id="IPR001498">
    <property type="entry name" value="Impact_N"/>
</dbReference>
<evidence type="ECO:0000313" key="4">
    <source>
        <dbReference type="Proteomes" id="UP000008721"/>
    </source>
</evidence>
<name>E4U1K9_SULKY</name>
<dbReference type="HOGENOM" id="CLU_083552_1_2_7"/>
<sequence length="191" mass="21332">MNTVNQIFTDMIEIKGSKFIAFLMPISEYEEQMSYLRSIHPKAVHFVSATRSLNEFDQIVEYSGDDGEPKGTSGKPTLSVLQGHELINAAVITVRYFGGTKLGPGGLVRAYAEAANAAYAQAELLPYEKLYTQRFSCEYTNVSMVEYEITQKAIRCISKVFGERGAEFTIEATAEKLEIFFDTLGRAIQKI</sequence>
<dbReference type="GO" id="GO:0006446">
    <property type="term" value="P:regulation of translational initiation"/>
    <property type="evidence" value="ECO:0007669"/>
    <property type="project" value="TreeGrafter"/>
</dbReference>
<protein>
    <submittedName>
        <fullName evidence="3">Uncharacterized protein family UPF0029, Impact, N-terminal</fullName>
    </submittedName>
</protein>
<dbReference type="SUPFAM" id="SSF54211">
    <property type="entry name" value="Ribosomal protein S5 domain 2-like"/>
    <property type="match status" value="1"/>
</dbReference>
<dbReference type="OrthoDB" id="9813771at2"/>
<organism evidence="3 4">
    <name type="scientific">Sulfuricurvum kujiense (strain ATCC BAA-921 / DSM 16994 / JCM 11577 / YK-1)</name>
    <dbReference type="NCBI Taxonomy" id="709032"/>
    <lineage>
        <taxon>Bacteria</taxon>
        <taxon>Pseudomonadati</taxon>
        <taxon>Campylobacterota</taxon>
        <taxon>Epsilonproteobacteria</taxon>
        <taxon>Campylobacterales</taxon>
        <taxon>Sulfurimonadaceae</taxon>
        <taxon>Sulfuricurvum</taxon>
    </lineage>
</organism>
<dbReference type="Proteomes" id="UP000008721">
    <property type="component" value="Chromosome"/>
</dbReference>
<dbReference type="RefSeq" id="WP_013459642.1">
    <property type="nucleotide sequence ID" value="NC_014762.1"/>
</dbReference>
<reference evidence="3 4" key="1">
    <citation type="journal article" date="2012" name="Stand. Genomic Sci.">
        <title>Complete genome sequence of the sulfur compounds oxidizing chemolithoautotroph Sulfuricurvum kujiense type strain (YK-1(T)).</title>
        <authorList>
            <person name="Han C."/>
            <person name="Kotsyurbenko O."/>
            <person name="Chertkov O."/>
            <person name="Held B."/>
            <person name="Lapidus A."/>
            <person name="Nolan M."/>
            <person name="Lucas S."/>
            <person name="Hammon N."/>
            <person name="Deshpande S."/>
            <person name="Cheng J.F."/>
            <person name="Tapia R."/>
            <person name="Goodwin L.A."/>
            <person name="Pitluck S."/>
            <person name="Liolios K."/>
            <person name="Pagani I."/>
            <person name="Ivanova N."/>
            <person name="Mavromatis K."/>
            <person name="Mikhailova N."/>
            <person name="Pati A."/>
            <person name="Chen A."/>
            <person name="Palaniappan K."/>
            <person name="Land M."/>
            <person name="Hauser L."/>
            <person name="Chang Y.J."/>
            <person name="Jeffries C.D."/>
            <person name="Brambilla E.M."/>
            <person name="Rohde M."/>
            <person name="Spring S."/>
            <person name="Sikorski J."/>
            <person name="Goker M."/>
            <person name="Woyke T."/>
            <person name="Bristow J."/>
            <person name="Eisen J.A."/>
            <person name="Markowitz V."/>
            <person name="Hugenholtz P."/>
            <person name="Kyrpides N.C."/>
            <person name="Klenk H.P."/>
            <person name="Detter J.C."/>
        </authorList>
    </citation>
    <scope>NUCLEOTIDE SEQUENCE [LARGE SCALE GENOMIC DNA]</scope>
    <source>
        <strain evidence="4">ATCC BAA-921 / DSM 16994 / JCM 11577 / YK-1</strain>
    </source>
</reference>
<dbReference type="InterPro" id="IPR020568">
    <property type="entry name" value="Ribosomal_Su5_D2-typ_SF"/>
</dbReference>
<dbReference type="InterPro" id="IPR036956">
    <property type="entry name" value="Impact_N_sf"/>
</dbReference>
<dbReference type="EMBL" id="CP002355">
    <property type="protein sequence ID" value="ADR33445.1"/>
    <property type="molecule type" value="Genomic_DNA"/>
</dbReference>
<dbReference type="PANTHER" id="PTHR16301">
    <property type="entry name" value="IMPACT-RELATED"/>
    <property type="match status" value="1"/>
</dbReference>
<evidence type="ECO:0000256" key="1">
    <source>
        <dbReference type="ARBA" id="ARBA00007665"/>
    </source>
</evidence>
<dbReference type="InterPro" id="IPR023582">
    <property type="entry name" value="Impact"/>
</dbReference>
<dbReference type="Gene3D" id="3.30.230.30">
    <property type="entry name" value="Impact, N-terminal domain"/>
    <property type="match status" value="1"/>
</dbReference>
<evidence type="ECO:0000259" key="2">
    <source>
        <dbReference type="Pfam" id="PF01205"/>
    </source>
</evidence>
<accession>E4U1K9</accession>
<dbReference type="PANTHER" id="PTHR16301:SF20">
    <property type="entry name" value="IMPACT FAMILY MEMBER YIGZ"/>
    <property type="match status" value="1"/>
</dbReference>
<comment type="similarity">
    <text evidence="1">Belongs to the IMPACT family.</text>
</comment>
<proteinExistence type="inferred from homology"/>
<dbReference type="GO" id="GO:0005737">
    <property type="term" value="C:cytoplasm"/>
    <property type="evidence" value="ECO:0007669"/>
    <property type="project" value="TreeGrafter"/>
</dbReference>
<dbReference type="Pfam" id="PF01205">
    <property type="entry name" value="Impact_N"/>
    <property type="match status" value="1"/>
</dbReference>
<evidence type="ECO:0000313" key="3">
    <source>
        <dbReference type="EMBL" id="ADR33445.1"/>
    </source>
</evidence>